<dbReference type="Proteomes" id="UP001292913">
    <property type="component" value="Unassembled WGS sequence"/>
</dbReference>
<dbReference type="EMBL" id="JARZAK010000004">
    <property type="protein sequence ID" value="MDY7257713.1"/>
    <property type="molecule type" value="Genomic_DNA"/>
</dbReference>
<dbReference type="InterPro" id="IPR013728">
    <property type="entry name" value="BT_3987-like_N"/>
</dbReference>
<proteinExistence type="predicted"/>
<dbReference type="Gene3D" id="2.60.40.1740">
    <property type="entry name" value="hypothetical protein (bacova_03559)"/>
    <property type="match status" value="1"/>
</dbReference>
<evidence type="ECO:0000313" key="3">
    <source>
        <dbReference type="Proteomes" id="UP001292913"/>
    </source>
</evidence>
<organism evidence="2 3">
    <name type="scientific">Bacteroides vicugnae</name>
    <dbReference type="NCBI Taxonomy" id="3037989"/>
    <lineage>
        <taxon>Bacteria</taxon>
        <taxon>Pseudomonadati</taxon>
        <taxon>Bacteroidota</taxon>
        <taxon>Bacteroidia</taxon>
        <taxon>Bacteroidales</taxon>
        <taxon>Bacteroidaceae</taxon>
        <taxon>Bacteroides</taxon>
    </lineage>
</organism>
<protein>
    <submittedName>
        <fullName evidence="2">DUF1735 and LamG domain-containing protein</fullName>
    </submittedName>
</protein>
<keyword evidence="3" id="KW-1185">Reference proteome</keyword>
<name>A0ABU5HNG3_9BACE</name>
<comment type="caution">
    <text evidence="2">The sequence shown here is derived from an EMBL/GenBank/DDBJ whole genome shotgun (WGS) entry which is preliminary data.</text>
</comment>
<dbReference type="Gene3D" id="2.60.120.200">
    <property type="match status" value="1"/>
</dbReference>
<dbReference type="Pfam" id="PF08522">
    <property type="entry name" value="BT_3987-like_N"/>
    <property type="match status" value="1"/>
</dbReference>
<dbReference type="SUPFAM" id="SSF49899">
    <property type="entry name" value="Concanavalin A-like lectins/glucanases"/>
    <property type="match status" value="1"/>
</dbReference>
<dbReference type="RefSeq" id="WP_234132332.1">
    <property type="nucleotide sequence ID" value="NZ_JARZAK010000004.1"/>
</dbReference>
<evidence type="ECO:0000259" key="1">
    <source>
        <dbReference type="Pfam" id="PF08522"/>
    </source>
</evidence>
<evidence type="ECO:0000313" key="2">
    <source>
        <dbReference type="EMBL" id="MDY7257713.1"/>
    </source>
</evidence>
<accession>A0ABU5HNG3</accession>
<dbReference type="InterPro" id="IPR013320">
    <property type="entry name" value="ConA-like_dom_sf"/>
</dbReference>
<sequence length="388" mass="43083">MKLNNLIITALAGFSVFLGSCQNNDENEQHYDNKLFISASNFTKEILFKAGDTNVEAGISVALAKPEEHDIMVTMAPAPELLSTYKMAYYDENAILLPEEHYSMPETTTSIKSGSIVSPEVFIEFTNTGELDLKTTYVLPVTIKSVEGIGILQSAKTYYYVFRGASLINVVCNISRNRAYPDFNNDSKFNNLTEQTMEILFKATSFPNTLNTLMGIEGNYLLRLGDAGVPSNQLQVATSGGNCTSTDLQFESDKWYHLAVTFNRGAIKVYVNGVEKLSDSVSKTSVNLGAKHTNEEDGSRCFWVGYAYSSDRYFDGVVSEARIWNRVLTAEEIQSANHFYTVEPDSEGLIAYWKFNEGSGTVAKDYSTSGYDLTIENEPNWVSVSLPQ</sequence>
<reference evidence="2 3" key="1">
    <citation type="submission" date="2023-04" db="EMBL/GenBank/DDBJ databases">
        <title>Bacteroides pacosi sp. nov., isolated from the fecal material of an alpaca.</title>
        <authorList>
            <person name="Miller S."/>
            <person name="Hendry M."/>
            <person name="King J."/>
            <person name="Sankaranarayanan K."/>
            <person name="Lawson P.A."/>
        </authorList>
    </citation>
    <scope>NUCLEOTIDE SEQUENCE [LARGE SCALE GENOMIC DNA]</scope>
    <source>
        <strain evidence="2 3">A2-P53</strain>
    </source>
</reference>
<gene>
    <name evidence="2" type="ORF">QHG74_08280</name>
</gene>
<dbReference type="Pfam" id="PF13385">
    <property type="entry name" value="Laminin_G_3"/>
    <property type="match status" value="1"/>
</dbReference>
<feature type="domain" description="BT-3987-like N-terminal" evidence="1">
    <location>
        <begin position="31"/>
        <end position="148"/>
    </location>
</feature>
<dbReference type="PROSITE" id="PS51257">
    <property type="entry name" value="PROKAR_LIPOPROTEIN"/>
    <property type="match status" value="1"/>
</dbReference>